<dbReference type="PROSITE" id="PS50977">
    <property type="entry name" value="HTH_TETR_2"/>
    <property type="match status" value="1"/>
</dbReference>
<reference evidence="6 7" key="1">
    <citation type="submission" date="2016-11" db="EMBL/GenBank/DDBJ databases">
        <authorList>
            <person name="Jaros S."/>
            <person name="Januszkiewicz K."/>
            <person name="Wedrychowicz H."/>
        </authorList>
    </citation>
    <scope>NUCLEOTIDE SEQUENCE [LARGE SCALE GENOMIC DNA]</scope>
    <source>
        <strain evidence="6 7">CGMCC 4.5723</strain>
    </source>
</reference>
<evidence type="ECO:0000256" key="2">
    <source>
        <dbReference type="ARBA" id="ARBA00023125"/>
    </source>
</evidence>
<dbReference type="GO" id="GO:0000976">
    <property type="term" value="F:transcription cis-regulatory region binding"/>
    <property type="evidence" value="ECO:0007669"/>
    <property type="project" value="TreeGrafter"/>
</dbReference>
<evidence type="ECO:0000256" key="3">
    <source>
        <dbReference type="ARBA" id="ARBA00023163"/>
    </source>
</evidence>
<keyword evidence="1" id="KW-0805">Transcription regulation</keyword>
<name>A0A1M6G0Q0_9ACTN</name>
<dbReference type="PANTHER" id="PTHR30055:SF234">
    <property type="entry name" value="HTH-TYPE TRANSCRIPTIONAL REGULATOR BETI"/>
    <property type="match status" value="1"/>
</dbReference>
<dbReference type="PANTHER" id="PTHR30055">
    <property type="entry name" value="HTH-TYPE TRANSCRIPTIONAL REGULATOR RUTR"/>
    <property type="match status" value="1"/>
</dbReference>
<dbReference type="GO" id="GO:0003700">
    <property type="term" value="F:DNA-binding transcription factor activity"/>
    <property type="evidence" value="ECO:0007669"/>
    <property type="project" value="TreeGrafter"/>
</dbReference>
<dbReference type="STRING" id="758803.SAMN05421803_103224"/>
<dbReference type="Gene3D" id="1.10.357.10">
    <property type="entry name" value="Tetracycline Repressor, domain 2"/>
    <property type="match status" value="1"/>
</dbReference>
<evidence type="ECO:0000259" key="5">
    <source>
        <dbReference type="PROSITE" id="PS50977"/>
    </source>
</evidence>
<gene>
    <name evidence="6" type="ORF">SAMN05421803_103224</name>
</gene>
<dbReference type="InterPro" id="IPR050109">
    <property type="entry name" value="HTH-type_TetR-like_transc_reg"/>
</dbReference>
<keyword evidence="7" id="KW-1185">Reference proteome</keyword>
<dbReference type="InterPro" id="IPR036271">
    <property type="entry name" value="Tet_transcr_reg_TetR-rel_C_sf"/>
</dbReference>
<evidence type="ECO:0000313" key="6">
    <source>
        <dbReference type="EMBL" id="SHJ03489.1"/>
    </source>
</evidence>
<dbReference type="AlphaFoldDB" id="A0A1M6G0Q0"/>
<evidence type="ECO:0000256" key="4">
    <source>
        <dbReference type="PROSITE-ProRule" id="PRU00335"/>
    </source>
</evidence>
<keyword evidence="2 4" id="KW-0238">DNA-binding</keyword>
<accession>A0A1M6G0Q0</accession>
<evidence type="ECO:0000313" key="7">
    <source>
        <dbReference type="Proteomes" id="UP000184452"/>
    </source>
</evidence>
<sequence>MEPTPPEGLGSRDRILWAAATMLGEGPGAILSVRNIAARAGVSPGSLRHHFPTQRALMDTVLPLVYDMVLPEDSVHDSSLPARDRLVARLRRLLAPTGAGADPRESWRLAFERYVDPEPTEAVREEYLALEREMARRVESCLAVLQNEGALPEGDTHRRVRFLMTVVNGLSIAQALPADASLPRTETEVLNAAADAVLTGGV</sequence>
<protein>
    <submittedName>
        <fullName evidence="6">DNA-binding transcriptional regulator, AcrR family</fullName>
    </submittedName>
</protein>
<dbReference type="OrthoDB" id="9816296at2"/>
<keyword evidence="3" id="KW-0804">Transcription</keyword>
<evidence type="ECO:0000256" key="1">
    <source>
        <dbReference type="ARBA" id="ARBA00023015"/>
    </source>
</evidence>
<feature type="domain" description="HTH tetR-type" evidence="5">
    <location>
        <begin position="9"/>
        <end position="69"/>
    </location>
</feature>
<dbReference type="EMBL" id="FQZK01000003">
    <property type="protein sequence ID" value="SHJ03489.1"/>
    <property type="molecule type" value="Genomic_DNA"/>
</dbReference>
<dbReference type="Proteomes" id="UP000184452">
    <property type="component" value="Unassembled WGS sequence"/>
</dbReference>
<dbReference type="SUPFAM" id="SSF48498">
    <property type="entry name" value="Tetracyclin repressor-like, C-terminal domain"/>
    <property type="match status" value="1"/>
</dbReference>
<organism evidence="6 7">
    <name type="scientific">Nocardiopsis flavescens</name>
    <dbReference type="NCBI Taxonomy" id="758803"/>
    <lineage>
        <taxon>Bacteria</taxon>
        <taxon>Bacillati</taxon>
        <taxon>Actinomycetota</taxon>
        <taxon>Actinomycetes</taxon>
        <taxon>Streptosporangiales</taxon>
        <taxon>Nocardiopsidaceae</taxon>
        <taxon>Nocardiopsis</taxon>
    </lineage>
</organism>
<proteinExistence type="predicted"/>
<dbReference type="InterPro" id="IPR001647">
    <property type="entry name" value="HTH_TetR"/>
</dbReference>
<dbReference type="InterPro" id="IPR009057">
    <property type="entry name" value="Homeodomain-like_sf"/>
</dbReference>
<dbReference type="RefSeq" id="WP_073376930.1">
    <property type="nucleotide sequence ID" value="NZ_FQZK01000003.1"/>
</dbReference>
<dbReference type="SUPFAM" id="SSF46689">
    <property type="entry name" value="Homeodomain-like"/>
    <property type="match status" value="1"/>
</dbReference>
<feature type="DNA-binding region" description="H-T-H motif" evidence="4">
    <location>
        <begin position="32"/>
        <end position="51"/>
    </location>
</feature>
<dbReference type="Pfam" id="PF00440">
    <property type="entry name" value="TetR_N"/>
    <property type="match status" value="1"/>
</dbReference>